<protein>
    <submittedName>
        <fullName evidence="1">Uncharacterized protein</fullName>
    </submittedName>
</protein>
<proteinExistence type="predicted"/>
<name>A0ACB8R7S4_9AGAM</name>
<dbReference type="Proteomes" id="UP000814033">
    <property type="component" value="Unassembled WGS sequence"/>
</dbReference>
<comment type="caution">
    <text evidence="1">The sequence shown here is derived from an EMBL/GenBank/DDBJ whole genome shotgun (WGS) entry which is preliminary data.</text>
</comment>
<accession>A0ACB8R7S4</accession>
<dbReference type="EMBL" id="MU276233">
    <property type="protein sequence ID" value="KAI0040053.1"/>
    <property type="molecule type" value="Genomic_DNA"/>
</dbReference>
<organism evidence="1 2">
    <name type="scientific">Auriscalpium vulgare</name>
    <dbReference type="NCBI Taxonomy" id="40419"/>
    <lineage>
        <taxon>Eukaryota</taxon>
        <taxon>Fungi</taxon>
        <taxon>Dikarya</taxon>
        <taxon>Basidiomycota</taxon>
        <taxon>Agaricomycotina</taxon>
        <taxon>Agaricomycetes</taxon>
        <taxon>Russulales</taxon>
        <taxon>Auriscalpiaceae</taxon>
        <taxon>Auriscalpium</taxon>
    </lineage>
</organism>
<evidence type="ECO:0000313" key="1">
    <source>
        <dbReference type="EMBL" id="KAI0040053.1"/>
    </source>
</evidence>
<reference evidence="1" key="2">
    <citation type="journal article" date="2022" name="New Phytol.">
        <title>Evolutionary transition to the ectomycorrhizal habit in the genomes of a hyperdiverse lineage of mushroom-forming fungi.</title>
        <authorList>
            <person name="Looney B."/>
            <person name="Miyauchi S."/>
            <person name="Morin E."/>
            <person name="Drula E."/>
            <person name="Courty P.E."/>
            <person name="Kohler A."/>
            <person name="Kuo A."/>
            <person name="LaButti K."/>
            <person name="Pangilinan J."/>
            <person name="Lipzen A."/>
            <person name="Riley R."/>
            <person name="Andreopoulos W."/>
            <person name="He G."/>
            <person name="Johnson J."/>
            <person name="Nolan M."/>
            <person name="Tritt A."/>
            <person name="Barry K.W."/>
            <person name="Grigoriev I.V."/>
            <person name="Nagy L.G."/>
            <person name="Hibbett D."/>
            <person name="Henrissat B."/>
            <person name="Matheny P.B."/>
            <person name="Labbe J."/>
            <person name="Martin F.M."/>
        </authorList>
    </citation>
    <scope>NUCLEOTIDE SEQUENCE</scope>
    <source>
        <strain evidence="1">FP105234-sp</strain>
    </source>
</reference>
<gene>
    <name evidence="1" type="ORF">FA95DRAFT_1577199</name>
</gene>
<evidence type="ECO:0000313" key="2">
    <source>
        <dbReference type="Proteomes" id="UP000814033"/>
    </source>
</evidence>
<sequence>MYPTIQVDDAGTVLAYTDTGAPPASPYTTLFAVHGMTFSSLIFSRLAAAAHARGLRFVAVTRRNYPGSSPFTPDELNIMAGGTPAQKTKFMRARGHELARFVDAFMQRHGLPCLSADGRSGGVALMGWSLGCSVVVPTLAHVETLPDAVKARLGANIRAVILNEPIPIMLGLPTPEGSWSPILDTSVPEDVRFSMFSQWVSGYFAHPALPTRDPSALSSFVPSLHRPPSVFSMSAAEQGSFLVGSEVAKPDVPLMSGFEETQRVNFQTACFGETARALLPRMRIHHVVGGETIAFSLAAFWAVEDEDKEHGAGFINFKFIEHANHFHFWDKPQDAMQLLIDCIEGLS</sequence>
<keyword evidence="2" id="KW-1185">Reference proteome</keyword>
<reference evidence="1" key="1">
    <citation type="submission" date="2021-02" db="EMBL/GenBank/DDBJ databases">
        <authorList>
            <consortium name="DOE Joint Genome Institute"/>
            <person name="Ahrendt S."/>
            <person name="Looney B.P."/>
            <person name="Miyauchi S."/>
            <person name="Morin E."/>
            <person name="Drula E."/>
            <person name="Courty P.E."/>
            <person name="Chicoki N."/>
            <person name="Fauchery L."/>
            <person name="Kohler A."/>
            <person name="Kuo A."/>
            <person name="Labutti K."/>
            <person name="Pangilinan J."/>
            <person name="Lipzen A."/>
            <person name="Riley R."/>
            <person name="Andreopoulos W."/>
            <person name="He G."/>
            <person name="Johnson J."/>
            <person name="Barry K.W."/>
            <person name="Grigoriev I.V."/>
            <person name="Nagy L."/>
            <person name="Hibbett D."/>
            <person name="Henrissat B."/>
            <person name="Matheny P.B."/>
            <person name="Labbe J."/>
            <person name="Martin F."/>
        </authorList>
    </citation>
    <scope>NUCLEOTIDE SEQUENCE</scope>
    <source>
        <strain evidence="1">FP105234-sp</strain>
    </source>
</reference>